<reference evidence="9" key="1">
    <citation type="submission" date="2018-05" db="EMBL/GenBank/DDBJ databases">
        <authorList>
            <person name="Lanie J.A."/>
            <person name="Ng W.-L."/>
            <person name="Kazmierczak K.M."/>
            <person name="Andrzejewski T.M."/>
            <person name="Davidsen T.M."/>
            <person name="Wayne K.J."/>
            <person name="Tettelin H."/>
            <person name="Glass J.I."/>
            <person name="Rusch D."/>
            <person name="Podicherti R."/>
            <person name="Tsui H.-C.T."/>
            <person name="Winkler M.E."/>
        </authorList>
    </citation>
    <scope>NUCLEOTIDE SEQUENCE</scope>
</reference>
<dbReference type="EMBL" id="UINC01027100">
    <property type="protein sequence ID" value="SVB05760.1"/>
    <property type="molecule type" value="Genomic_DNA"/>
</dbReference>
<evidence type="ECO:0000256" key="7">
    <source>
        <dbReference type="ARBA" id="ARBA00023136"/>
    </source>
</evidence>
<protein>
    <recommendedName>
        <fullName evidence="4">Methylamine utilization protein MauD</fullName>
    </recommendedName>
</protein>
<keyword evidence="6" id="KW-1133">Transmembrane helix</keyword>
<dbReference type="GO" id="GO:0016020">
    <property type="term" value="C:membrane"/>
    <property type="evidence" value="ECO:0007669"/>
    <property type="project" value="UniProtKB-SubCell"/>
</dbReference>
<dbReference type="InterPro" id="IPR013478">
    <property type="entry name" value="MeN_DH_accessory"/>
</dbReference>
<name>A0A382AW10_9ZZZZ</name>
<dbReference type="SUPFAM" id="SSF52833">
    <property type="entry name" value="Thioredoxin-like"/>
    <property type="match status" value="1"/>
</dbReference>
<accession>A0A382AW10</accession>
<dbReference type="AlphaFoldDB" id="A0A382AW10"/>
<feature type="non-terminal residue" evidence="9">
    <location>
        <position position="1"/>
    </location>
</feature>
<evidence type="ECO:0000256" key="5">
    <source>
        <dbReference type="ARBA" id="ARBA00022692"/>
    </source>
</evidence>
<dbReference type="InterPro" id="IPR000866">
    <property type="entry name" value="AhpC/TSA"/>
</dbReference>
<dbReference type="NCBIfam" id="TIGR02661">
    <property type="entry name" value="MauD"/>
    <property type="match status" value="1"/>
</dbReference>
<evidence type="ECO:0000256" key="3">
    <source>
        <dbReference type="ARBA" id="ARBA00004856"/>
    </source>
</evidence>
<dbReference type="Pfam" id="PF00578">
    <property type="entry name" value="AhpC-TSA"/>
    <property type="match status" value="1"/>
</dbReference>
<feature type="domain" description="Thioredoxin" evidence="8">
    <location>
        <begin position="35"/>
        <end position="178"/>
    </location>
</feature>
<dbReference type="UniPathway" id="UPA00895"/>
<dbReference type="InterPro" id="IPR036249">
    <property type="entry name" value="Thioredoxin-like_sf"/>
</dbReference>
<dbReference type="PROSITE" id="PS51352">
    <property type="entry name" value="THIOREDOXIN_2"/>
    <property type="match status" value="1"/>
</dbReference>
<comment type="pathway">
    <text evidence="3">One-carbon metabolism; methylamine degradation.</text>
</comment>
<dbReference type="GO" id="GO:0016209">
    <property type="term" value="F:antioxidant activity"/>
    <property type="evidence" value="ECO:0007669"/>
    <property type="project" value="InterPro"/>
</dbReference>
<dbReference type="GO" id="GO:0016491">
    <property type="term" value="F:oxidoreductase activity"/>
    <property type="evidence" value="ECO:0007669"/>
    <property type="project" value="InterPro"/>
</dbReference>
<evidence type="ECO:0000256" key="6">
    <source>
        <dbReference type="ARBA" id="ARBA00022989"/>
    </source>
</evidence>
<dbReference type="InterPro" id="IPR013766">
    <property type="entry name" value="Thioredoxin_domain"/>
</dbReference>
<keyword evidence="5" id="KW-0812">Transmembrane</keyword>
<comment type="subcellular location">
    <subcellularLocation>
        <location evidence="2">Membrane</location>
        <topology evidence="2">Single-pass membrane protein</topology>
    </subcellularLocation>
</comment>
<evidence type="ECO:0000256" key="4">
    <source>
        <dbReference type="ARBA" id="ARBA00019076"/>
    </source>
</evidence>
<gene>
    <name evidence="9" type="ORF">METZ01_LOCUS158614</name>
</gene>
<proteinExistence type="predicted"/>
<comment type="function">
    <text evidence="1">May be specifically involved in the processing, transport, and/or maturation of the MADH beta-subunit.</text>
</comment>
<dbReference type="Gene3D" id="3.40.30.10">
    <property type="entry name" value="Glutaredoxin"/>
    <property type="match status" value="1"/>
</dbReference>
<keyword evidence="7" id="KW-0472">Membrane</keyword>
<evidence type="ECO:0000256" key="2">
    <source>
        <dbReference type="ARBA" id="ARBA00004167"/>
    </source>
</evidence>
<dbReference type="GO" id="GO:0030416">
    <property type="term" value="P:methylamine metabolic process"/>
    <property type="evidence" value="ECO:0007669"/>
    <property type="project" value="InterPro"/>
</dbReference>
<sequence>VVLVLCAAVVALVRQIGVLHQRIAPAGALMLGQGPKIGEKVPLFELQALDGDKIRLGGANPTCKSTLVFFLSPSCPVCKTLLPVLRSSRKSERKWLDIVLASDGDLQEQHRFVQHQGLSDFPYVVSTELGIAFQVGKLPYAVIIDDNGVLRARGLVNSREHLESMFEAKERGVASLQEYLERESQEQNVA</sequence>
<evidence type="ECO:0000256" key="1">
    <source>
        <dbReference type="ARBA" id="ARBA00003475"/>
    </source>
</evidence>
<organism evidence="9">
    <name type="scientific">marine metagenome</name>
    <dbReference type="NCBI Taxonomy" id="408172"/>
    <lineage>
        <taxon>unclassified sequences</taxon>
        <taxon>metagenomes</taxon>
        <taxon>ecological metagenomes</taxon>
    </lineage>
</organism>
<evidence type="ECO:0000313" key="9">
    <source>
        <dbReference type="EMBL" id="SVB05760.1"/>
    </source>
</evidence>
<evidence type="ECO:0000259" key="8">
    <source>
        <dbReference type="PROSITE" id="PS51352"/>
    </source>
</evidence>